<dbReference type="PATRIC" id="fig|1423813.3.peg.2021"/>
<name>A0A0R2A2J4_9LACO</name>
<feature type="transmembrane region" description="Helical" evidence="6">
    <location>
        <begin position="263"/>
        <end position="283"/>
    </location>
</feature>
<evidence type="ECO:0000256" key="5">
    <source>
        <dbReference type="ARBA" id="ARBA00023136"/>
    </source>
</evidence>
<feature type="transmembrane region" description="Helical" evidence="6">
    <location>
        <begin position="20"/>
        <end position="48"/>
    </location>
</feature>
<gene>
    <name evidence="7" type="ORF">FC26_GL001988</name>
</gene>
<evidence type="ECO:0000256" key="2">
    <source>
        <dbReference type="ARBA" id="ARBA00009773"/>
    </source>
</evidence>
<feature type="transmembrane region" description="Helical" evidence="6">
    <location>
        <begin position="198"/>
        <end position="220"/>
    </location>
</feature>
<evidence type="ECO:0000256" key="3">
    <source>
        <dbReference type="ARBA" id="ARBA00022692"/>
    </source>
</evidence>
<organism evidence="7 8">
    <name type="scientific">Paucilactobacillus vaccinostercus DSM 20634</name>
    <dbReference type="NCBI Taxonomy" id="1423813"/>
    <lineage>
        <taxon>Bacteria</taxon>
        <taxon>Bacillati</taxon>
        <taxon>Bacillota</taxon>
        <taxon>Bacilli</taxon>
        <taxon>Lactobacillales</taxon>
        <taxon>Lactobacillaceae</taxon>
        <taxon>Paucilactobacillus</taxon>
    </lineage>
</organism>
<dbReference type="OrthoDB" id="9772136at2"/>
<comment type="similarity">
    <text evidence="2">Belongs to the autoinducer-2 exporter (AI-2E) (TC 2.A.86) family.</text>
</comment>
<feature type="transmembrane region" description="Helical" evidence="6">
    <location>
        <begin position="295"/>
        <end position="328"/>
    </location>
</feature>
<dbReference type="InterPro" id="IPR002549">
    <property type="entry name" value="AI-2E-like"/>
</dbReference>
<feature type="transmembrane region" description="Helical" evidence="6">
    <location>
        <begin position="142"/>
        <end position="161"/>
    </location>
</feature>
<keyword evidence="5 6" id="KW-0472">Membrane</keyword>
<evidence type="ECO:0000313" key="7">
    <source>
        <dbReference type="EMBL" id="KRM61168.1"/>
    </source>
</evidence>
<dbReference type="GO" id="GO:0016020">
    <property type="term" value="C:membrane"/>
    <property type="evidence" value="ECO:0007669"/>
    <property type="project" value="UniProtKB-SubCell"/>
</dbReference>
<reference evidence="7 8" key="1">
    <citation type="journal article" date="2015" name="Genome Announc.">
        <title>Expanding the biotechnology potential of lactobacilli through comparative genomics of 213 strains and associated genera.</title>
        <authorList>
            <person name="Sun Z."/>
            <person name="Harris H.M."/>
            <person name="McCann A."/>
            <person name="Guo C."/>
            <person name="Argimon S."/>
            <person name="Zhang W."/>
            <person name="Yang X."/>
            <person name="Jeffery I.B."/>
            <person name="Cooney J.C."/>
            <person name="Kagawa T.F."/>
            <person name="Liu W."/>
            <person name="Song Y."/>
            <person name="Salvetti E."/>
            <person name="Wrobel A."/>
            <person name="Rasinkangas P."/>
            <person name="Parkhill J."/>
            <person name="Rea M.C."/>
            <person name="O'Sullivan O."/>
            <person name="Ritari J."/>
            <person name="Douillard F.P."/>
            <person name="Paul Ross R."/>
            <person name="Yang R."/>
            <person name="Briner A.E."/>
            <person name="Felis G.E."/>
            <person name="de Vos W.M."/>
            <person name="Barrangou R."/>
            <person name="Klaenhammer T.R."/>
            <person name="Caufield P.W."/>
            <person name="Cui Y."/>
            <person name="Zhang H."/>
            <person name="O'Toole P.W."/>
        </authorList>
    </citation>
    <scope>NUCLEOTIDE SEQUENCE [LARGE SCALE GENOMIC DNA]</scope>
    <source>
        <strain evidence="7 8">DSM 20634</strain>
    </source>
</reference>
<dbReference type="PANTHER" id="PTHR21716">
    <property type="entry name" value="TRANSMEMBRANE PROTEIN"/>
    <property type="match status" value="1"/>
</dbReference>
<evidence type="ECO:0000256" key="1">
    <source>
        <dbReference type="ARBA" id="ARBA00004141"/>
    </source>
</evidence>
<dbReference type="Pfam" id="PF01594">
    <property type="entry name" value="AI-2E_transport"/>
    <property type="match status" value="1"/>
</dbReference>
<comment type="subcellular location">
    <subcellularLocation>
        <location evidence="1">Membrane</location>
        <topology evidence="1">Multi-pass membrane protein</topology>
    </subcellularLocation>
</comment>
<dbReference type="Proteomes" id="UP000051733">
    <property type="component" value="Unassembled WGS sequence"/>
</dbReference>
<comment type="caution">
    <text evidence="7">The sequence shown here is derived from an EMBL/GenBank/DDBJ whole genome shotgun (WGS) entry which is preliminary data.</text>
</comment>
<dbReference type="GO" id="GO:0055085">
    <property type="term" value="P:transmembrane transport"/>
    <property type="evidence" value="ECO:0007669"/>
    <property type="project" value="TreeGrafter"/>
</dbReference>
<accession>A0A0R2A2J4</accession>
<dbReference type="EMBL" id="AYYY01000036">
    <property type="protein sequence ID" value="KRM61168.1"/>
    <property type="molecule type" value="Genomic_DNA"/>
</dbReference>
<dbReference type="RefSeq" id="WP_057779409.1">
    <property type="nucleotide sequence ID" value="NZ_AYYY01000036.1"/>
</dbReference>
<protein>
    <submittedName>
        <fullName evidence="7">Permease</fullName>
    </submittedName>
</protein>
<feature type="transmembrane region" description="Helical" evidence="6">
    <location>
        <begin position="226"/>
        <end position="251"/>
    </location>
</feature>
<keyword evidence="3 6" id="KW-0812">Transmembrane</keyword>
<evidence type="ECO:0000313" key="8">
    <source>
        <dbReference type="Proteomes" id="UP000051733"/>
    </source>
</evidence>
<dbReference type="STRING" id="1423813.FC26_GL001988"/>
<evidence type="ECO:0000256" key="4">
    <source>
        <dbReference type="ARBA" id="ARBA00022989"/>
    </source>
</evidence>
<sequence>MTAAWHRFITNVKLRRFTVLILVVFVLWLARSMMSTVLLTFIFTFLVTHMVRLIRRYVKIPSILIVLVTYALVLCALYFGITNYLPKLIEQIVKMTDSVMHFYQSQDTNELMKYVTNYISKSSIVEQVKNGMGMVLEYITSIWSMAITFFMSMVLSFFYTIELDQMNEFSNRFLDSEFGWFFQDISYFGHKFVNTFGVVLEAQFFIAICNTAITTVILAFMKMPQILALSIMIFLLSLVPVAGVIVSCVPLSMIAYSVGGIRYVVYILIMIVVVHAIETYVLNPQFMSSRTELPVFYTFVVLLLADHLFGTWGLIVGVPIFTFLLDILGVKSIRKHKGHHRSKKPTM</sequence>
<evidence type="ECO:0000256" key="6">
    <source>
        <dbReference type="SAM" id="Phobius"/>
    </source>
</evidence>
<feature type="transmembrane region" description="Helical" evidence="6">
    <location>
        <begin position="60"/>
        <end position="81"/>
    </location>
</feature>
<keyword evidence="8" id="KW-1185">Reference proteome</keyword>
<keyword evidence="4 6" id="KW-1133">Transmembrane helix</keyword>
<proteinExistence type="inferred from homology"/>
<dbReference type="PANTHER" id="PTHR21716:SF62">
    <property type="entry name" value="TRANSPORT PROTEIN YDBI-RELATED"/>
    <property type="match status" value="1"/>
</dbReference>
<dbReference type="AlphaFoldDB" id="A0A0R2A2J4"/>